<dbReference type="Proteomes" id="UP001164733">
    <property type="component" value="Chromosome"/>
</dbReference>
<evidence type="ECO:0000313" key="8">
    <source>
        <dbReference type="Proteomes" id="UP001164733"/>
    </source>
</evidence>
<dbReference type="PANTHER" id="PTHR43370:SF2">
    <property type="entry name" value="ABC TRANSPORTER PERMEASE PROTEIN"/>
    <property type="match status" value="1"/>
</dbReference>
<dbReference type="EMBL" id="CP086239">
    <property type="protein sequence ID" value="WAG60343.1"/>
    <property type="molecule type" value="Genomic_DNA"/>
</dbReference>
<comment type="subcellular location">
    <subcellularLocation>
        <location evidence="1">Cell membrane</location>
        <topology evidence="1">Multi-pass membrane protein</topology>
    </subcellularLocation>
</comment>
<feature type="transmembrane region" description="Helical" evidence="6">
    <location>
        <begin position="221"/>
        <end position="239"/>
    </location>
</feature>
<keyword evidence="2" id="KW-1003">Cell membrane</keyword>
<sequence length="312" mass="33173">MNSVTTFLAAAVVAGTPLLFATLGELLTEKVGNLNLGVEGMMLMGSVIGFMAGVSTGNPIIAMIAAAIAGGFGALIYAFLTISLRANQVVCGLTLTIFGTGFSSMVGKNLIGQVTPNTIKNFFVPIRIPIIGNIPFIGDIFFNHDVFVYFGYIMTILLFIYLYKTAKGLNTMAVGENPAAADAASINVSLYKYINTLIGGALCGLGGAYLSLVYVPAWQENVTAGRGWIAVALVIFATWKPQKAIIGAYLFGGLDILGFRLQGLPGFEISQYLIDLLPYVVTIVILVIVSMRKSGKNSPPAGLSVPYFREER</sequence>
<feature type="transmembrane region" description="Helical" evidence="6">
    <location>
        <begin position="146"/>
        <end position="163"/>
    </location>
</feature>
<organism evidence="7 8">
    <name type="scientific">Clostridium estertheticum</name>
    <dbReference type="NCBI Taxonomy" id="238834"/>
    <lineage>
        <taxon>Bacteria</taxon>
        <taxon>Bacillati</taxon>
        <taxon>Bacillota</taxon>
        <taxon>Clostridia</taxon>
        <taxon>Eubacteriales</taxon>
        <taxon>Clostridiaceae</taxon>
        <taxon>Clostridium</taxon>
    </lineage>
</organism>
<feature type="transmembrane region" description="Helical" evidence="6">
    <location>
        <begin position="89"/>
        <end position="107"/>
    </location>
</feature>
<dbReference type="InterPro" id="IPR001851">
    <property type="entry name" value="ABC_transp_permease"/>
</dbReference>
<dbReference type="RefSeq" id="WP_216122633.1">
    <property type="nucleotide sequence ID" value="NZ_CP086239.1"/>
</dbReference>
<dbReference type="AlphaFoldDB" id="A0AA47EHJ7"/>
<feature type="transmembrane region" description="Helical" evidence="6">
    <location>
        <begin position="34"/>
        <end position="54"/>
    </location>
</feature>
<evidence type="ECO:0000256" key="5">
    <source>
        <dbReference type="ARBA" id="ARBA00023136"/>
    </source>
</evidence>
<evidence type="ECO:0000256" key="3">
    <source>
        <dbReference type="ARBA" id="ARBA00022692"/>
    </source>
</evidence>
<accession>A0AA47EHJ7</accession>
<gene>
    <name evidence="7" type="ORF">LL038_22935</name>
</gene>
<feature type="transmembrane region" description="Helical" evidence="6">
    <location>
        <begin position="246"/>
        <end position="263"/>
    </location>
</feature>
<evidence type="ECO:0000313" key="7">
    <source>
        <dbReference type="EMBL" id="WAG60343.1"/>
    </source>
</evidence>
<protein>
    <submittedName>
        <fullName evidence="7">ABC transporter permease</fullName>
    </submittedName>
</protein>
<dbReference type="GO" id="GO:0022857">
    <property type="term" value="F:transmembrane transporter activity"/>
    <property type="evidence" value="ECO:0007669"/>
    <property type="project" value="InterPro"/>
</dbReference>
<name>A0AA47EHJ7_9CLOT</name>
<dbReference type="CDD" id="cd06580">
    <property type="entry name" value="TM_PBP1_transp_TpRbsC_like"/>
    <property type="match status" value="1"/>
</dbReference>
<keyword evidence="4 6" id="KW-1133">Transmembrane helix</keyword>
<reference evidence="7" key="1">
    <citation type="submission" date="2021-11" db="EMBL/GenBank/DDBJ databases">
        <title>Clostridia strains as spoilage organisms.</title>
        <authorList>
            <person name="Wambui J."/>
            <person name="Stevens M.J.A."/>
            <person name="Stephan R."/>
        </authorList>
    </citation>
    <scope>NUCLEOTIDE SEQUENCE</scope>
    <source>
        <strain evidence="7">CF009</strain>
    </source>
</reference>
<evidence type="ECO:0000256" key="6">
    <source>
        <dbReference type="SAM" id="Phobius"/>
    </source>
</evidence>
<evidence type="ECO:0000256" key="4">
    <source>
        <dbReference type="ARBA" id="ARBA00022989"/>
    </source>
</evidence>
<proteinExistence type="predicted"/>
<dbReference type="Pfam" id="PF02653">
    <property type="entry name" value="BPD_transp_2"/>
    <property type="match status" value="1"/>
</dbReference>
<keyword evidence="5 6" id="KW-0472">Membrane</keyword>
<keyword evidence="3 6" id="KW-0812">Transmembrane</keyword>
<dbReference type="PANTHER" id="PTHR43370">
    <property type="entry name" value="SUGAR ABC TRANSPORTER INTEGRAL MEMBRANE PROTEIN-RELATED"/>
    <property type="match status" value="1"/>
</dbReference>
<feature type="transmembrane region" description="Helical" evidence="6">
    <location>
        <begin position="60"/>
        <end position="82"/>
    </location>
</feature>
<dbReference type="GO" id="GO:0005886">
    <property type="term" value="C:plasma membrane"/>
    <property type="evidence" value="ECO:0007669"/>
    <property type="project" value="UniProtKB-SubCell"/>
</dbReference>
<feature type="transmembrane region" description="Helical" evidence="6">
    <location>
        <begin position="193"/>
        <end position="215"/>
    </location>
</feature>
<evidence type="ECO:0000256" key="2">
    <source>
        <dbReference type="ARBA" id="ARBA00022475"/>
    </source>
</evidence>
<feature type="transmembrane region" description="Helical" evidence="6">
    <location>
        <begin position="269"/>
        <end position="289"/>
    </location>
</feature>
<evidence type="ECO:0000256" key="1">
    <source>
        <dbReference type="ARBA" id="ARBA00004651"/>
    </source>
</evidence>
<feature type="transmembrane region" description="Helical" evidence="6">
    <location>
        <begin position="6"/>
        <end position="27"/>
    </location>
</feature>